<evidence type="ECO:0000313" key="3">
    <source>
        <dbReference type="EMBL" id="QNE80269.1"/>
    </source>
</evidence>
<dbReference type="EMBL" id="CP045704">
    <property type="protein sequence ID" value="QNE80269.1"/>
    <property type="molecule type" value="Genomic_DNA"/>
</dbReference>
<gene>
    <name evidence="3" type="ORF">F0345_03385</name>
</gene>
<organism evidence="3 4">
    <name type="scientific">Streptomyces rutgersensis</name>
    <dbReference type="NCBI Taxonomy" id="53451"/>
    <lineage>
        <taxon>Bacteria</taxon>
        <taxon>Bacillati</taxon>
        <taxon>Actinomycetota</taxon>
        <taxon>Actinomycetes</taxon>
        <taxon>Kitasatosporales</taxon>
        <taxon>Streptomycetaceae</taxon>
        <taxon>Streptomyces</taxon>
        <taxon>Streptomyces diastaticus group</taxon>
    </lineage>
</organism>
<keyword evidence="4" id="KW-1185">Reference proteome</keyword>
<dbReference type="RefSeq" id="WP_185392833.1">
    <property type="nucleotide sequence ID" value="NZ_CP045704.1"/>
</dbReference>
<dbReference type="CDD" id="cd00093">
    <property type="entry name" value="HTH_XRE"/>
    <property type="match status" value="1"/>
</dbReference>
<reference evidence="4" key="1">
    <citation type="submission" date="2019-10" db="EMBL/GenBank/DDBJ databases">
        <title>Antimicrobial potential of Antarctic Bacteria.</title>
        <authorList>
            <person name="Benaud N."/>
            <person name="Edwards R.J."/>
            <person name="Ferrari B.C."/>
        </authorList>
    </citation>
    <scope>NUCLEOTIDE SEQUENCE [LARGE SCALE GENOMIC DNA]</scope>
    <source>
        <strain evidence="4">NBH77</strain>
    </source>
</reference>
<evidence type="ECO:0000259" key="2">
    <source>
        <dbReference type="PROSITE" id="PS50943"/>
    </source>
</evidence>
<dbReference type="PROSITE" id="PS50943">
    <property type="entry name" value="HTH_CROC1"/>
    <property type="match status" value="1"/>
</dbReference>
<dbReference type="Pfam" id="PF13560">
    <property type="entry name" value="HTH_31"/>
    <property type="match status" value="1"/>
</dbReference>
<sequence>MHVPPKRFGAELRRARHEAGMTLTRLASAVHYSKSQLSKIENGHQRPSAHLARRCEVELNCPGRLTSLLPGPSRTAGSSAPGGPPSRRLVLTAGAATVLLAHGAPGSASASASGEQTGDGALVDSARALLTHFRRMAQSCPPPAVLVPLAEQTRALVALAADSGSQARHGLLLVASRFAEFTGWLAQESGDDEAARRWTDHAVRLAFEGGDHQLGHYGLVRRALMAYYRGHARETVDLSAAAGNHRLAPRIRGLAAQQEAEGHALGGDHSASLRALDRARGLLAAADREEDPTPLGPTHLPDPVAMFTGWCLYDLGRPAAAAEHLDAACASLPPQAHRNHARHGVRRALAHASAGEIDHACAIARTALTSASAVGSYTIGLDLRRLSGVLERHRGHSGVRALAPDLTAALTLSAAARTAPPLPKPA</sequence>
<dbReference type="InterPro" id="IPR010982">
    <property type="entry name" value="Lambda_DNA-bd_dom_sf"/>
</dbReference>
<feature type="domain" description="HTH cro/C1-type" evidence="2">
    <location>
        <begin position="12"/>
        <end position="65"/>
    </location>
</feature>
<evidence type="ECO:0000256" key="1">
    <source>
        <dbReference type="SAM" id="MobiDB-lite"/>
    </source>
</evidence>
<proteinExistence type="predicted"/>
<dbReference type="SMART" id="SM00530">
    <property type="entry name" value="HTH_XRE"/>
    <property type="match status" value="1"/>
</dbReference>
<dbReference type="SUPFAM" id="SSF48452">
    <property type="entry name" value="TPR-like"/>
    <property type="match status" value="1"/>
</dbReference>
<dbReference type="Proteomes" id="UP000515764">
    <property type="component" value="Chromosome"/>
</dbReference>
<dbReference type="InterPro" id="IPR001387">
    <property type="entry name" value="Cro/C1-type_HTH"/>
</dbReference>
<protein>
    <submittedName>
        <fullName evidence="3">Helix-turn-helix domain-containing protein</fullName>
    </submittedName>
</protein>
<evidence type="ECO:0000313" key="4">
    <source>
        <dbReference type="Proteomes" id="UP000515764"/>
    </source>
</evidence>
<dbReference type="Gene3D" id="1.10.260.40">
    <property type="entry name" value="lambda repressor-like DNA-binding domains"/>
    <property type="match status" value="1"/>
</dbReference>
<dbReference type="SUPFAM" id="SSF47413">
    <property type="entry name" value="lambda repressor-like DNA-binding domains"/>
    <property type="match status" value="1"/>
</dbReference>
<dbReference type="InterPro" id="IPR011990">
    <property type="entry name" value="TPR-like_helical_dom_sf"/>
</dbReference>
<accession>A0ABX6RIV1</accession>
<name>A0ABX6RIV1_9ACTN</name>
<feature type="region of interest" description="Disordered" evidence="1">
    <location>
        <begin position="66"/>
        <end position="86"/>
    </location>
</feature>